<name>A0A9N8WIQ1_9GLOM</name>
<comment type="caution">
    <text evidence="1">The sequence shown here is derived from an EMBL/GenBank/DDBJ whole genome shotgun (WGS) entry which is preliminary data.</text>
</comment>
<reference evidence="1" key="1">
    <citation type="submission" date="2021-06" db="EMBL/GenBank/DDBJ databases">
        <authorList>
            <person name="Kallberg Y."/>
            <person name="Tangrot J."/>
            <person name="Rosling A."/>
        </authorList>
    </citation>
    <scope>NUCLEOTIDE SEQUENCE</scope>
    <source>
        <strain evidence="1">CL551</strain>
    </source>
</reference>
<evidence type="ECO:0000313" key="1">
    <source>
        <dbReference type="EMBL" id="CAG8486984.1"/>
    </source>
</evidence>
<feature type="non-terminal residue" evidence="1">
    <location>
        <position position="1"/>
    </location>
</feature>
<accession>A0A9N8WIQ1</accession>
<keyword evidence="2" id="KW-1185">Reference proteome</keyword>
<dbReference type="AlphaFoldDB" id="A0A9N8WIQ1"/>
<protein>
    <submittedName>
        <fullName evidence="1">15897_t:CDS:1</fullName>
    </submittedName>
</protein>
<organism evidence="1 2">
    <name type="scientific">Acaulospora morrowiae</name>
    <dbReference type="NCBI Taxonomy" id="94023"/>
    <lineage>
        <taxon>Eukaryota</taxon>
        <taxon>Fungi</taxon>
        <taxon>Fungi incertae sedis</taxon>
        <taxon>Mucoromycota</taxon>
        <taxon>Glomeromycotina</taxon>
        <taxon>Glomeromycetes</taxon>
        <taxon>Diversisporales</taxon>
        <taxon>Acaulosporaceae</taxon>
        <taxon>Acaulospora</taxon>
    </lineage>
</organism>
<gene>
    <name evidence="1" type="ORF">AMORRO_LOCUS2592</name>
</gene>
<dbReference type="Proteomes" id="UP000789342">
    <property type="component" value="Unassembled WGS sequence"/>
</dbReference>
<dbReference type="EMBL" id="CAJVPV010001119">
    <property type="protein sequence ID" value="CAG8486984.1"/>
    <property type="molecule type" value="Genomic_DNA"/>
</dbReference>
<sequence length="55" mass="6218">SFNEAGVDRKALEIAITQVRSLQVYYIRFVYQLEPMISSTQLLSGGNVDILRSNI</sequence>
<proteinExistence type="predicted"/>
<evidence type="ECO:0000313" key="2">
    <source>
        <dbReference type="Proteomes" id="UP000789342"/>
    </source>
</evidence>